<feature type="compositionally biased region" description="Pro residues" evidence="1">
    <location>
        <begin position="234"/>
        <end position="247"/>
    </location>
</feature>
<reference evidence="3 4" key="1">
    <citation type="submission" date="2020-04" db="EMBL/GenBank/DDBJ databases">
        <title>Novel species.</title>
        <authorList>
            <person name="Teo W.F.A."/>
            <person name="Lipun K."/>
            <person name="Srisuk N."/>
            <person name="Duangmal K."/>
        </authorList>
    </citation>
    <scope>NUCLEOTIDE SEQUENCE [LARGE SCALE GENOMIC DNA]</scope>
    <source>
        <strain evidence="3 4">K13G38</strain>
    </source>
</reference>
<comment type="caution">
    <text evidence="3">The sequence shown here is derived from an EMBL/GenBank/DDBJ whole genome shotgun (WGS) entry which is preliminary data.</text>
</comment>
<feature type="region of interest" description="Disordered" evidence="1">
    <location>
        <begin position="228"/>
        <end position="263"/>
    </location>
</feature>
<evidence type="ECO:0008006" key="5">
    <source>
        <dbReference type="Google" id="ProtNLM"/>
    </source>
</evidence>
<keyword evidence="4" id="KW-1185">Reference proteome</keyword>
<evidence type="ECO:0000313" key="4">
    <source>
        <dbReference type="Proteomes" id="UP000715441"/>
    </source>
</evidence>
<accession>A0ABX1J3R5</accession>
<keyword evidence="2" id="KW-1133">Transmembrane helix</keyword>
<protein>
    <recommendedName>
        <fullName evidence="5">DUF2637 domain-containing protein</fullName>
    </recommendedName>
</protein>
<feature type="transmembrane region" description="Helical" evidence="2">
    <location>
        <begin position="57"/>
        <end position="80"/>
    </location>
</feature>
<dbReference type="RefSeq" id="WP_168516289.1">
    <property type="nucleotide sequence ID" value="NZ_JAAXLS010000009.1"/>
</dbReference>
<sequence length="336" mass="36334">MTSTETVTAPQDARHVPLSTAEKLRQDAEAAAQVRALSNHPDVIALRVEKVRSFVDSLVWVGIFLGLAFTMVNVQTFAAAGARPWSLAWLAAWLLDPMVSLVLVAVLRAEQITARYQVQTGVWPHRTKWFAFLATYVMNTWQSWAVLHPAGVVLHSVPPVLVFLAAETAPVLRDRLTESVHAAAADRADRGRASGVSTGATPPVNTPPHAPTTPFTNYMNVVQEPVPERVHDTPPAPVHEPTSPPVHRPTRSSVSKPKARAGAGRKLLGDYVAEARAAWAPGIEITPAWVRQVVPEVSRGTSKNVADTLRAEITPAPVPTVQPSPEPESARREEAA</sequence>
<feature type="transmembrane region" description="Helical" evidence="2">
    <location>
        <begin position="86"/>
        <end position="107"/>
    </location>
</feature>
<keyword evidence="2" id="KW-0472">Membrane</keyword>
<name>A0ABX1J3R5_9PSEU</name>
<evidence type="ECO:0000256" key="1">
    <source>
        <dbReference type="SAM" id="MobiDB-lite"/>
    </source>
</evidence>
<dbReference type="EMBL" id="JAAXLS010000009">
    <property type="protein sequence ID" value="NKQ54413.1"/>
    <property type="molecule type" value="Genomic_DNA"/>
</dbReference>
<proteinExistence type="predicted"/>
<feature type="region of interest" description="Disordered" evidence="1">
    <location>
        <begin position="311"/>
        <end position="336"/>
    </location>
</feature>
<feature type="region of interest" description="Disordered" evidence="1">
    <location>
        <begin position="183"/>
        <end position="216"/>
    </location>
</feature>
<feature type="compositionally biased region" description="Pro residues" evidence="1">
    <location>
        <begin position="316"/>
        <end position="326"/>
    </location>
</feature>
<feature type="compositionally biased region" description="Basic and acidic residues" evidence="1">
    <location>
        <begin position="183"/>
        <end position="192"/>
    </location>
</feature>
<keyword evidence="2" id="KW-0812">Transmembrane</keyword>
<dbReference type="Proteomes" id="UP000715441">
    <property type="component" value="Unassembled WGS sequence"/>
</dbReference>
<evidence type="ECO:0000313" key="3">
    <source>
        <dbReference type="EMBL" id="NKQ54413.1"/>
    </source>
</evidence>
<organism evidence="3 4">
    <name type="scientific">Amycolatopsis acididurans</name>
    <dbReference type="NCBI Taxonomy" id="2724524"/>
    <lineage>
        <taxon>Bacteria</taxon>
        <taxon>Bacillati</taxon>
        <taxon>Actinomycetota</taxon>
        <taxon>Actinomycetes</taxon>
        <taxon>Pseudonocardiales</taxon>
        <taxon>Pseudonocardiaceae</taxon>
        <taxon>Amycolatopsis</taxon>
    </lineage>
</organism>
<evidence type="ECO:0000256" key="2">
    <source>
        <dbReference type="SAM" id="Phobius"/>
    </source>
</evidence>
<gene>
    <name evidence="3" type="ORF">HFP15_16140</name>
</gene>